<dbReference type="Pfam" id="PF06172">
    <property type="entry name" value="Cupin_5"/>
    <property type="match status" value="1"/>
</dbReference>
<accession>A0A451AF05</accession>
<dbReference type="SUPFAM" id="SSF51182">
    <property type="entry name" value="RmlC-like cupins"/>
    <property type="match status" value="1"/>
</dbReference>
<dbReference type="EMBL" id="CAADFW010000133">
    <property type="protein sequence ID" value="VFK64591.1"/>
    <property type="molecule type" value="Genomic_DNA"/>
</dbReference>
<protein>
    <recommendedName>
        <fullName evidence="1">DUF985 domain-containing protein</fullName>
    </recommendedName>
</protein>
<gene>
    <name evidence="2" type="ORF">BECKTC1821F_GA0114240_11335</name>
</gene>
<name>A0A451AF05_9GAMM</name>
<dbReference type="InterPro" id="IPR009327">
    <property type="entry name" value="Cupin_DUF985"/>
</dbReference>
<organism evidence="2">
    <name type="scientific">Candidatus Kentrum sp. TC</name>
    <dbReference type="NCBI Taxonomy" id="2126339"/>
    <lineage>
        <taxon>Bacteria</taxon>
        <taxon>Pseudomonadati</taxon>
        <taxon>Pseudomonadota</taxon>
        <taxon>Gammaproteobacteria</taxon>
        <taxon>Candidatus Kentrum</taxon>
    </lineage>
</organism>
<evidence type="ECO:0000313" key="2">
    <source>
        <dbReference type="EMBL" id="VFK64591.1"/>
    </source>
</evidence>
<dbReference type="Gene3D" id="2.60.120.10">
    <property type="entry name" value="Jelly Rolls"/>
    <property type="match status" value="1"/>
</dbReference>
<sequence length="168" mass="19412">MKNKENIIRTLNLERHIEGGYFRETYRSENRIETDREGGSRSAATSIYFMLTDDNPINYFHMNRSDAIHYFHGGAPLRYFIVHPDGALEKRLLGADWERGCESQVFVKGGCWKATVLQEGSFGLIGEIWTPGFDYRDAPIAKPKEFKALFPDLWEELSPYVKPFTEIP</sequence>
<dbReference type="InterPro" id="IPR011051">
    <property type="entry name" value="RmlC_Cupin_sf"/>
</dbReference>
<dbReference type="AlphaFoldDB" id="A0A451AF05"/>
<dbReference type="InterPro" id="IPR039935">
    <property type="entry name" value="YML079W-like"/>
</dbReference>
<evidence type="ECO:0000259" key="1">
    <source>
        <dbReference type="Pfam" id="PF06172"/>
    </source>
</evidence>
<dbReference type="CDD" id="cd06121">
    <property type="entry name" value="cupin_YML079wp"/>
    <property type="match status" value="1"/>
</dbReference>
<feature type="domain" description="DUF985" evidence="1">
    <location>
        <begin position="6"/>
        <end position="138"/>
    </location>
</feature>
<proteinExistence type="predicted"/>
<dbReference type="PANTHER" id="PTHR33387:SF3">
    <property type="entry name" value="DUF985 DOMAIN-CONTAINING PROTEIN"/>
    <property type="match status" value="1"/>
</dbReference>
<dbReference type="InterPro" id="IPR014710">
    <property type="entry name" value="RmlC-like_jellyroll"/>
</dbReference>
<reference evidence="2" key="1">
    <citation type="submission" date="2019-02" db="EMBL/GenBank/DDBJ databases">
        <authorList>
            <person name="Gruber-Vodicka R. H."/>
            <person name="Seah K. B. B."/>
        </authorList>
    </citation>
    <scope>NUCLEOTIDE SEQUENCE</scope>
    <source>
        <strain evidence="2">BECK_BZ126</strain>
    </source>
</reference>
<dbReference type="PANTHER" id="PTHR33387">
    <property type="entry name" value="RMLC-LIKE JELLY ROLL FOLD PROTEIN"/>
    <property type="match status" value="1"/>
</dbReference>